<keyword evidence="5" id="KW-0449">Lipoprotein</keyword>
<dbReference type="KEGG" id="amq:AMETH_5008"/>
<keyword evidence="3" id="KW-0472">Membrane</keyword>
<protein>
    <submittedName>
        <fullName evidence="6">Family 1 extracellular solute-binding protein</fullName>
    </submittedName>
</protein>
<dbReference type="HOGENOM" id="CLU_052600_0_0_11"/>
<dbReference type="RefSeq" id="WP_017983941.1">
    <property type="nucleotide sequence ID" value="NZ_AQUL01000001.1"/>
</dbReference>
<dbReference type="SUPFAM" id="SSF53850">
    <property type="entry name" value="Periplasmic binding protein-like II"/>
    <property type="match status" value="1"/>
</dbReference>
<dbReference type="EMBL" id="CP009110">
    <property type="protein sequence ID" value="AIJ25100.1"/>
    <property type="molecule type" value="Genomic_DNA"/>
</dbReference>
<dbReference type="STRING" id="1068978.AMETH_5008"/>
<dbReference type="OrthoDB" id="23936at2"/>
<reference evidence="6 7" key="1">
    <citation type="submission" date="2014-07" db="EMBL/GenBank/DDBJ databases">
        <title>Whole Genome Sequence of the Amycolatopsis methanolica 239.</title>
        <authorList>
            <person name="Tang B."/>
        </authorList>
    </citation>
    <scope>NUCLEOTIDE SEQUENCE [LARGE SCALE GENOMIC DNA]</scope>
    <source>
        <strain evidence="6 7">239</strain>
    </source>
</reference>
<dbReference type="Gene3D" id="3.40.190.10">
    <property type="entry name" value="Periplasmic binding protein-like II"/>
    <property type="match status" value="1"/>
</dbReference>
<accession>A0A076N2V8</accession>
<evidence type="ECO:0000256" key="1">
    <source>
        <dbReference type="ARBA" id="ARBA00022475"/>
    </source>
</evidence>
<evidence type="ECO:0000256" key="3">
    <source>
        <dbReference type="ARBA" id="ARBA00023136"/>
    </source>
</evidence>
<keyword evidence="7" id="KW-1185">Reference proteome</keyword>
<proteinExistence type="predicted"/>
<dbReference type="PANTHER" id="PTHR43649:SF33">
    <property type="entry name" value="POLYGALACTURONAN_RHAMNOGALACTURONAN-BINDING PROTEIN YTCQ"/>
    <property type="match status" value="1"/>
</dbReference>
<evidence type="ECO:0000256" key="5">
    <source>
        <dbReference type="ARBA" id="ARBA00023288"/>
    </source>
</evidence>
<dbReference type="PANTHER" id="PTHR43649">
    <property type="entry name" value="ARABINOSE-BINDING PROTEIN-RELATED"/>
    <property type="match status" value="1"/>
</dbReference>
<dbReference type="PATRIC" id="fig|1068978.7.peg.5384"/>
<dbReference type="InterPro" id="IPR006059">
    <property type="entry name" value="SBP"/>
</dbReference>
<keyword evidence="1" id="KW-1003">Cell membrane</keyword>
<name>A0A076N2V8_AMYME</name>
<evidence type="ECO:0000256" key="4">
    <source>
        <dbReference type="ARBA" id="ARBA00023139"/>
    </source>
</evidence>
<evidence type="ECO:0000256" key="2">
    <source>
        <dbReference type="ARBA" id="ARBA00022729"/>
    </source>
</evidence>
<keyword evidence="2" id="KW-0732">Signal</keyword>
<dbReference type="AlphaFoldDB" id="A0A076N2V8"/>
<organism evidence="6 7">
    <name type="scientific">Amycolatopsis methanolica 239</name>
    <dbReference type="NCBI Taxonomy" id="1068978"/>
    <lineage>
        <taxon>Bacteria</taxon>
        <taxon>Bacillati</taxon>
        <taxon>Actinomycetota</taxon>
        <taxon>Actinomycetes</taxon>
        <taxon>Pseudonocardiales</taxon>
        <taxon>Pseudonocardiaceae</taxon>
        <taxon>Amycolatopsis</taxon>
        <taxon>Amycolatopsis methanolica group</taxon>
    </lineage>
</organism>
<evidence type="ECO:0000313" key="7">
    <source>
        <dbReference type="Proteomes" id="UP000062973"/>
    </source>
</evidence>
<sequence length="439" mass="46751">MRAARITGSGPTRRTVLRGLFLAGAASMAAGCVGFATTGGDGMVFLSTQFRPVAEAERFRSFLAGAVPGSVSYVTIEEGPFASQVQSQVGAGRTQVGLLGGSHSDLAPLAGEYLEDVSGVQAGQGIPEEFRALARAGTQQSWYVPWAQASFVLAAHEDALAHLPPGADPETLTYDQLLDWAIAARRANGNQPVLGLPCGPKGLIHRFLQGYLLPSFTGGQITTFRSPEAVSAWQYFKELWANTSPSSTTYDFMQEPLQAGAVKFGWDHVARLVSAPGDEPRRWRMLPAPRGPRGLGYMAVVLGLAIPKGSTDRRQAEQVIQALSTPQAQVGLLRSNGFFPVVDAQIPADLPPALQMEAGAVQRQRDAPGSVLSLLPVGLGTREGEVTKAFKDSFQAIVLDGADIQSTLDSQARVLQKVFDDLKVPCWAPDPPSERCEVG</sequence>
<keyword evidence="4" id="KW-0564">Palmitate</keyword>
<dbReference type="PROSITE" id="PS51257">
    <property type="entry name" value="PROKAR_LIPOPROTEIN"/>
    <property type="match status" value="1"/>
</dbReference>
<evidence type="ECO:0000313" key="6">
    <source>
        <dbReference type="EMBL" id="AIJ25100.1"/>
    </source>
</evidence>
<dbReference type="eggNOG" id="COG1653">
    <property type="taxonomic scope" value="Bacteria"/>
</dbReference>
<dbReference type="Pfam" id="PF01547">
    <property type="entry name" value="SBP_bac_1"/>
    <property type="match status" value="1"/>
</dbReference>
<dbReference type="Proteomes" id="UP000062973">
    <property type="component" value="Chromosome"/>
</dbReference>
<gene>
    <name evidence="6" type="ORF">AMETH_5008</name>
</gene>
<dbReference type="InterPro" id="IPR050490">
    <property type="entry name" value="Bact_solute-bd_prot1"/>
</dbReference>